<gene>
    <name evidence="1" type="ORF">KUCAC02_003323</name>
</gene>
<organism evidence="1 2">
    <name type="scientific">Chaenocephalus aceratus</name>
    <name type="common">Blackfin icefish</name>
    <name type="synonym">Chaenichthys aceratus</name>
    <dbReference type="NCBI Taxonomy" id="36190"/>
    <lineage>
        <taxon>Eukaryota</taxon>
        <taxon>Metazoa</taxon>
        <taxon>Chordata</taxon>
        <taxon>Craniata</taxon>
        <taxon>Vertebrata</taxon>
        <taxon>Euteleostomi</taxon>
        <taxon>Actinopterygii</taxon>
        <taxon>Neopterygii</taxon>
        <taxon>Teleostei</taxon>
        <taxon>Neoteleostei</taxon>
        <taxon>Acanthomorphata</taxon>
        <taxon>Eupercaria</taxon>
        <taxon>Perciformes</taxon>
        <taxon>Notothenioidei</taxon>
        <taxon>Channichthyidae</taxon>
        <taxon>Chaenocephalus</taxon>
    </lineage>
</organism>
<comment type="caution">
    <text evidence="1">The sequence shown here is derived from an EMBL/GenBank/DDBJ whole genome shotgun (WGS) entry which is preliminary data.</text>
</comment>
<sequence>QLTGSEILRDHVHWDPRYRGRESTERHSDTVQHEDLLSGEQPHPVCQSGTCYPEHSVKDIITISGLVDAHHDSIFLTNSVGSLVTVCCHNNREDVKLTATFGTMHCRARHYASRLMLQGAGLRRRQVDSGPECDLLRTAADIMRPVNKHLSPPLKSEPTQTGPFHFASPSLLVGAGMLQMVELGRRVGAEWIANQRKKGQAKGGKQSVYSTSGMPGGSIAWRDGARLPRITTTGSLPVFLTACPQATLHTSHPRGQSTATHNDEALSVPPLMRANLD</sequence>
<evidence type="ECO:0000313" key="2">
    <source>
        <dbReference type="Proteomes" id="UP001057452"/>
    </source>
</evidence>
<accession>A0ACB9WKM2</accession>
<proteinExistence type="predicted"/>
<reference evidence="1" key="1">
    <citation type="submission" date="2022-05" db="EMBL/GenBank/DDBJ databases">
        <title>Chromosome-level genome of Chaenocephalus aceratus.</title>
        <authorList>
            <person name="Park H."/>
        </authorList>
    </citation>
    <scope>NUCLEOTIDE SEQUENCE</scope>
    <source>
        <strain evidence="1">KU_202001</strain>
    </source>
</reference>
<name>A0ACB9WKM2_CHAAC</name>
<keyword evidence="2" id="KW-1185">Reference proteome</keyword>
<protein>
    <submittedName>
        <fullName evidence="1">Uncharacterized protein</fullName>
    </submittedName>
</protein>
<feature type="non-terminal residue" evidence="1">
    <location>
        <position position="277"/>
    </location>
</feature>
<dbReference type="Proteomes" id="UP001057452">
    <property type="component" value="Chromosome 14"/>
</dbReference>
<evidence type="ECO:0000313" key="1">
    <source>
        <dbReference type="EMBL" id="KAI4814116.1"/>
    </source>
</evidence>
<dbReference type="EMBL" id="CM043798">
    <property type="protein sequence ID" value="KAI4814116.1"/>
    <property type="molecule type" value="Genomic_DNA"/>
</dbReference>
<feature type="non-terminal residue" evidence="1">
    <location>
        <position position="1"/>
    </location>
</feature>